<name>A0A4P8PKF3_9VIRU</name>
<dbReference type="Pfam" id="PF20577">
    <property type="entry name" value="Phage_ORF5"/>
    <property type="match status" value="1"/>
</dbReference>
<organism evidence="1">
    <name type="scientific">Blackfly microvirus SF02</name>
    <dbReference type="NCBI Taxonomy" id="2576452"/>
    <lineage>
        <taxon>Viruses</taxon>
        <taxon>Monodnaviria</taxon>
        <taxon>Sangervirae</taxon>
        <taxon>Phixviricota</taxon>
        <taxon>Malgrandaviricetes</taxon>
        <taxon>Petitvirales</taxon>
        <taxon>Microviridae</taxon>
        <taxon>Microvirus</taxon>
    </lineage>
</organism>
<protein>
    <submittedName>
        <fullName evidence="1">Nonstructural protein</fullName>
    </submittedName>
</protein>
<sequence>MAVFDSKVGAFSPPFSVKTKGEAIRSFTDACSDDKLPFRSHPSDYRLFWLGEFDDNSGILSGVPPEPLIGADELGT</sequence>
<dbReference type="Proteomes" id="UP000322286">
    <property type="component" value="Segment"/>
</dbReference>
<dbReference type="InterPro" id="IPR046781">
    <property type="entry name" value="Phage_ORF5"/>
</dbReference>
<evidence type="ECO:0000313" key="1">
    <source>
        <dbReference type="EMBL" id="QCQ84887.1"/>
    </source>
</evidence>
<accession>A0A4P8PKF3</accession>
<dbReference type="EMBL" id="MK249184">
    <property type="protein sequence ID" value="QCQ84887.1"/>
    <property type="molecule type" value="Genomic_DNA"/>
</dbReference>
<proteinExistence type="predicted"/>
<reference evidence="1" key="1">
    <citation type="submission" date="2018-12" db="EMBL/GenBank/DDBJ databases">
        <title>Singled stranded DNA viruses identified in blackflies (Austrosimulium ungulatum) sampled in New Zealand.</title>
        <authorList>
            <person name="Kraberger S."/>
            <person name="Fontenele R.S."/>
            <person name="Schmidlin K."/>
            <person name="Walters M."/>
            <person name="Varsani A."/>
        </authorList>
    </citation>
    <scope>NUCLEOTIDE SEQUENCE [LARGE SCALE GENOMIC DNA]</scope>
    <source>
        <strain evidence="1">116</strain>
    </source>
</reference>